<feature type="transmembrane region" description="Helical" evidence="1">
    <location>
        <begin position="40"/>
        <end position="61"/>
    </location>
</feature>
<keyword evidence="3" id="KW-1185">Reference proteome</keyword>
<name>A0A518DU52_9BACT</name>
<proteinExistence type="predicted"/>
<feature type="transmembrane region" description="Helical" evidence="1">
    <location>
        <begin position="102"/>
        <end position="123"/>
    </location>
</feature>
<dbReference type="AlphaFoldDB" id="A0A518DU52"/>
<gene>
    <name evidence="2" type="ORF">Pla8534_31850</name>
</gene>
<reference evidence="2 3" key="1">
    <citation type="submission" date="2019-02" db="EMBL/GenBank/DDBJ databases">
        <title>Deep-cultivation of Planctomycetes and their phenomic and genomic characterization uncovers novel biology.</title>
        <authorList>
            <person name="Wiegand S."/>
            <person name="Jogler M."/>
            <person name="Boedeker C."/>
            <person name="Pinto D."/>
            <person name="Vollmers J."/>
            <person name="Rivas-Marin E."/>
            <person name="Kohn T."/>
            <person name="Peeters S.H."/>
            <person name="Heuer A."/>
            <person name="Rast P."/>
            <person name="Oberbeckmann S."/>
            <person name="Bunk B."/>
            <person name="Jeske O."/>
            <person name="Meyerdierks A."/>
            <person name="Storesund J.E."/>
            <person name="Kallscheuer N."/>
            <person name="Luecker S."/>
            <person name="Lage O.M."/>
            <person name="Pohl T."/>
            <person name="Merkel B.J."/>
            <person name="Hornburger P."/>
            <person name="Mueller R.-W."/>
            <person name="Bruemmer F."/>
            <person name="Labrenz M."/>
            <person name="Spormann A.M."/>
            <person name="Op den Camp H."/>
            <person name="Overmann J."/>
            <person name="Amann R."/>
            <person name="Jetten M.S.M."/>
            <person name="Mascher T."/>
            <person name="Medema M.H."/>
            <person name="Devos D.P."/>
            <person name="Kaster A.-K."/>
            <person name="Ovreas L."/>
            <person name="Rohde M."/>
            <person name="Galperin M.Y."/>
            <person name="Jogler C."/>
        </authorList>
    </citation>
    <scope>NUCLEOTIDE SEQUENCE [LARGE SCALE GENOMIC DNA]</scope>
    <source>
        <strain evidence="2 3">Pla85_3_4</strain>
    </source>
</reference>
<accession>A0A518DU52</accession>
<protein>
    <submittedName>
        <fullName evidence="2">Uncharacterized protein</fullName>
    </submittedName>
</protein>
<feature type="transmembrane region" description="Helical" evidence="1">
    <location>
        <begin position="283"/>
        <end position="305"/>
    </location>
</feature>
<dbReference type="OrthoDB" id="264980at2"/>
<keyword evidence="1" id="KW-1133">Transmembrane helix</keyword>
<feature type="transmembrane region" description="Helical" evidence="1">
    <location>
        <begin position="157"/>
        <end position="173"/>
    </location>
</feature>
<keyword evidence="1" id="KW-0812">Transmembrane</keyword>
<evidence type="ECO:0000313" key="3">
    <source>
        <dbReference type="Proteomes" id="UP000317648"/>
    </source>
</evidence>
<dbReference type="EMBL" id="CP036433">
    <property type="protein sequence ID" value="QDU95370.1"/>
    <property type="molecule type" value="Genomic_DNA"/>
</dbReference>
<dbReference type="RefSeq" id="WP_145054119.1">
    <property type="nucleotide sequence ID" value="NZ_CP036433.1"/>
</dbReference>
<organism evidence="2 3">
    <name type="scientific">Lignipirellula cremea</name>
    <dbReference type="NCBI Taxonomy" id="2528010"/>
    <lineage>
        <taxon>Bacteria</taxon>
        <taxon>Pseudomonadati</taxon>
        <taxon>Planctomycetota</taxon>
        <taxon>Planctomycetia</taxon>
        <taxon>Pirellulales</taxon>
        <taxon>Pirellulaceae</taxon>
        <taxon>Lignipirellula</taxon>
    </lineage>
</organism>
<keyword evidence="1" id="KW-0472">Membrane</keyword>
<dbReference type="Proteomes" id="UP000317648">
    <property type="component" value="Chromosome"/>
</dbReference>
<evidence type="ECO:0000313" key="2">
    <source>
        <dbReference type="EMBL" id="QDU95370.1"/>
    </source>
</evidence>
<evidence type="ECO:0000256" key="1">
    <source>
        <dbReference type="SAM" id="Phobius"/>
    </source>
</evidence>
<feature type="transmembrane region" description="Helical" evidence="1">
    <location>
        <begin position="73"/>
        <end position="96"/>
    </location>
</feature>
<feature type="transmembrane region" description="Helical" evidence="1">
    <location>
        <begin position="135"/>
        <end position="151"/>
    </location>
</feature>
<dbReference type="KEGG" id="lcre:Pla8534_31850"/>
<sequence>MSLAAEKPIESRTSAALFTLAALLVIGASAALSGWFPLTFSIVAVILFAGPHNWMELRYFLGRLPARWGSRRWFYTIGLGGTLLLSAMFILISVPWQWQTSTWTIVMSSWNTLFLLWVALLIWLRGQEKPGDDRFWVWPVACLLIAGAWAMPMWWDIVLVYLHPVIALCFLQREIRRRHPGWLPCYYAAGAFAVGMLGLLWWRLGDSPSLPGNDAMTQRIAWVAGSGVFETVSTRFLVAAHTYMEMLHYAAWVVAIPLLARNARSWKTDDAPLAKKSPGWRRVVRLLVFGGAAVVVVLWACFAVDPVLTRNVYFTFAIAHVLAEFTFLIGTV</sequence>
<feature type="transmembrane region" description="Helical" evidence="1">
    <location>
        <begin position="311"/>
        <end position="330"/>
    </location>
</feature>
<feature type="transmembrane region" description="Helical" evidence="1">
    <location>
        <begin position="185"/>
        <end position="204"/>
    </location>
</feature>